<evidence type="ECO:0000256" key="1">
    <source>
        <dbReference type="SAM" id="Phobius"/>
    </source>
</evidence>
<gene>
    <name evidence="2" type="ORF">KSX_81180</name>
</gene>
<dbReference type="Proteomes" id="UP000612362">
    <property type="component" value="Unassembled WGS sequence"/>
</dbReference>
<protein>
    <submittedName>
        <fullName evidence="2">Uncharacterized protein</fullName>
    </submittedName>
</protein>
<keyword evidence="3" id="KW-1185">Reference proteome</keyword>
<keyword evidence="1" id="KW-0472">Membrane</keyword>
<reference evidence="2" key="1">
    <citation type="submission" date="2020-10" db="EMBL/GenBank/DDBJ databases">
        <title>Taxonomic study of unclassified bacteria belonging to the class Ktedonobacteria.</title>
        <authorList>
            <person name="Yabe S."/>
            <person name="Wang C.M."/>
            <person name="Zheng Y."/>
            <person name="Sakai Y."/>
            <person name="Cavaletti L."/>
            <person name="Monciardini P."/>
            <person name="Donadio S."/>
        </authorList>
    </citation>
    <scope>NUCLEOTIDE SEQUENCE</scope>
    <source>
        <strain evidence="2">SOSP1-1</strain>
    </source>
</reference>
<evidence type="ECO:0000313" key="3">
    <source>
        <dbReference type="Proteomes" id="UP000612362"/>
    </source>
</evidence>
<dbReference type="RefSeq" id="WP_236031838.1">
    <property type="nucleotide sequence ID" value="NZ_BNJF01000006.1"/>
</dbReference>
<proteinExistence type="predicted"/>
<name>A0A8J3MYR3_9CHLR</name>
<keyword evidence="1" id="KW-0812">Transmembrane</keyword>
<dbReference type="AlphaFoldDB" id="A0A8J3MYR3"/>
<feature type="transmembrane region" description="Helical" evidence="1">
    <location>
        <begin position="39"/>
        <end position="62"/>
    </location>
</feature>
<comment type="caution">
    <text evidence="2">The sequence shown here is derived from an EMBL/GenBank/DDBJ whole genome shotgun (WGS) entry which is preliminary data.</text>
</comment>
<accession>A0A8J3MYR3</accession>
<organism evidence="2 3">
    <name type="scientific">Ktedonospora formicarum</name>
    <dbReference type="NCBI Taxonomy" id="2778364"/>
    <lineage>
        <taxon>Bacteria</taxon>
        <taxon>Bacillati</taxon>
        <taxon>Chloroflexota</taxon>
        <taxon>Ktedonobacteria</taxon>
        <taxon>Ktedonobacterales</taxon>
        <taxon>Ktedonobacteraceae</taxon>
        <taxon>Ktedonospora</taxon>
    </lineage>
</organism>
<feature type="transmembrane region" description="Helical" evidence="1">
    <location>
        <begin position="74"/>
        <end position="107"/>
    </location>
</feature>
<evidence type="ECO:0000313" key="2">
    <source>
        <dbReference type="EMBL" id="GHO49955.1"/>
    </source>
</evidence>
<feature type="transmembrane region" description="Helical" evidence="1">
    <location>
        <begin position="7"/>
        <end position="27"/>
    </location>
</feature>
<dbReference type="EMBL" id="BNJF01000006">
    <property type="protein sequence ID" value="GHO49955.1"/>
    <property type="molecule type" value="Genomic_DNA"/>
</dbReference>
<keyword evidence="1" id="KW-1133">Transmembrane helix</keyword>
<sequence length="164" mass="17133">MSSNTSYRLSGIALLSGGILSVVYYVTQSFGSDTDIKTLTGSLFLVSSIIGFIGAVLVLLGLPGVYARQAKQAGVLGLLGFLGVSYVMLMQGVLIPFTSITIVPFMASSSNSAIQALATTPPPAMEPFFMVSVIGQTLGFFCWLLPHCAPGSFHAGLLGCFLLL</sequence>